<evidence type="ECO:0000259" key="2">
    <source>
        <dbReference type="PROSITE" id="PS51352"/>
    </source>
</evidence>
<keyword evidence="4" id="KW-1185">Reference proteome</keyword>
<accession>A0ABM9NW88</accession>
<dbReference type="InterPro" id="IPR036249">
    <property type="entry name" value="Thioredoxin-like_sf"/>
</dbReference>
<dbReference type="EMBL" id="OZ038524">
    <property type="protein sequence ID" value="CAL2081537.1"/>
    <property type="molecule type" value="Genomic_DNA"/>
</dbReference>
<gene>
    <name evidence="3" type="ORF">TD3509T_1199</name>
</gene>
<name>A0ABM9NW88_9FLAO</name>
<dbReference type="Gene3D" id="3.40.30.10">
    <property type="entry name" value="Glutaredoxin"/>
    <property type="match status" value="1"/>
</dbReference>
<dbReference type="Proteomes" id="UP001497514">
    <property type="component" value="Chromosome"/>
</dbReference>
<dbReference type="InterPro" id="IPR013766">
    <property type="entry name" value="Thioredoxin_domain"/>
</dbReference>
<protein>
    <recommendedName>
        <fullName evidence="2">Thioredoxin domain-containing protein</fullName>
    </recommendedName>
</protein>
<organism evidence="3 4">
    <name type="scientific">Tenacibaculum dicentrarchi</name>
    <dbReference type="NCBI Taxonomy" id="669041"/>
    <lineage>
        <taxon>Bacteria</taxon>
        <taxon>Pseudomonadati</taxon>
        <taxon>Bacteroidota</taxon>
        <taxon>Flavobacteriia</taxon>
        <taxon>Flavobacteriales</taxon>
        <taxon>Flavobacteriaceae</taxon>
        <taxon>Tenacibaculum</taxon>
    </lineage>
</organism>
<feature type="domain" description="Thioredoxin" evidence="2">
    <location>
        <begin position="15"/>
        <end position="156"/>
    </location>
</feature>
<dbReference type="PANTHER" id="PTHR15337:SF11">
    <property type="entry name" value="THIOREDOXIN DOMAIN-CONTAINING PROTEIN"/>
    <property type="match status" value="1"/>
</dbReference>
<evidence type="ECO:0000313" key="4">
    <source>
        <dbReference type="Proteomes" id="UP001497514"/>
    </source>
</evidence>
<proteinExistence type="predicted"/>
<evidence type="ECO:0000313" key="3">
    <source>
        <dbReference type="EMBL" id="CAL2081537.1"/>
    </source>
</evidence>
<reference evidence="3 4" key="1">
    <citation type="submission" date="2024-05" db="EMBL/GenBank/DDBJ databases">
        <authorList>
            <person name="Duchaud E."/>
        </authorList>
    </citation>
    <scope>NUCLEOTIDE SEQUENCE [LARGE SCALE GENOMIC DNA]</scope>
    <source>
        <strain evidence="3">Ena-SAMPLE-TAB-13-05-2024-13:56:06:370-140309</strain>
    </source>
</reference>
<keyword evidence="1" id="KW-0732">Signal</keyword>
<dbReference type="SUPFAM" id="SSF52833">
    <property type="entry name" value="Thioredoxin-like"/>
    <property type="match status" value="1"/>
</dbReference>
<evidence type="ECO:0000256" key="1">
    <source>
        <dbReference type="ARBA" id="ARBA00022729"/>
    </source>
</evidence>
<dbReference type="PROSITE" id="PS51352">
    <property type="entry name" value="THIOREDOXIN_2"/>
    <property type="match status" value="1"/>
</dbReference>
<dbReference type="PANTHER" id="PTHR15337">
    <property type="entry name" value="ANTERIOR GRADIENT PROTEIN-RELATED"/>
    <property type="match status" value="1"/>
</dbReference>
<sequence length="156" mass="18105">MRKILKKMNKIIFTVLFLVVAITINAQVSKNENIVWLTNIEEAQKIANKENKQVFIYFSGSDWCIPCKELKEEVLDSKMFKKKAFSDYVLVNLDFLRSRRKLTKEHIAYIEKAAEKYNNSGAFPFVAVLNNKGKVVKSVDGYKSETASYYINNYLK</sequence>
<dbReference type="InterPro" id="IPR051099">
    <property type="entry name" value="AGR/TXD"/>
</dbReference>
<dbReference type="Pfam" id="PF13899">
    <property type="entry name" value="Thioredoxin_7"/>
    <property type="match status" value="1"/>
</dbReference>